<dbReference type="AlphaFoldDB" id="E9H7A7"/>
<dbReference type="KEGG" id="dpx:DAPPUDRAFT_254546"/>
<dbReference type="InParanoid" id="E9H7A7"/>
<feature type="region of interest" description="Disordered" evidence="1">
    <location>
        <begin position="1"/>
        <end position="20"/>
    </location>
</feature>
<evidence type="ECO:0000256" key="1">
    <source>
        <dbReference type="SAM" id="MobiDB-lite"/>
    </source>
</evidence>
<dbReference type="EMBL" id="GL732600">
    <property type="protein sequence ID" value="EFX72401.1"/>
    <property type="molecule type" value="Genomic_DNA"/>
</dbReference>
<organism evidence="2 3">
    <name type="scientific">Daphnia pulex</name>
    <name type="common">Water flea</name>
    <dbReference type="NCBI Taxonomy" id="6669"/>
    <lineage>
        <taxon>Eukaryota</taxon>
        <taxon>Metazoa</taxon>
        <taxon>Ecdysozoa</taxon>
        <taxon>Arthropoda</taxon>
        <taxon>Crustacea</taxon>
        <taxon>Branchiopoda</taxon>
        <taxon>Diplostraca</taxon>
        <taxon>Cladocera</taxon>
        <taxon>Anomopoda</taxon>
        <taxon>Daphniidae</taxon>
        <taxon>Daphnia</taxon>
    </lineage>
</organism>
<protein>
    <submittedName>
        <fullName evidence="2">Uncharacterized protein</fullName>
    </submittedName>
</protein>
<reference evidence="2 3" key="1">
    <citation type="journal article" date="2011" name="Science">
        <title>The ecoresponsive genome of Daphnia pulex.</title>
        <authorList>
            <person name="Colbourne J.K."/>
            <person name="Pfrender M.E."/>
            <person name="Gilbert D."/>
            <person name="Thomas W.K."/>
            <person name="Tucker A."/>
            <person name="Oakley T.H."/>
            <person name="Tokishita S."/>
            <person name="Aerts A."/>
            <person name="Arnold G.J."/>
            <person name="Basu M.K."/>
            <person name="Bauer D.J."/>
            <person name="Caceres C.E."/>
            <person name="Carmel L."/>
            <person name="Casola C."/>
            <person name="Choi J.H."/>
            <person name="Detter J.C."/>
            <person name="Dong Q."/>
            <person name="Dusheyko S."/>
            <person name="Eads B.D."/>
            <person name="Frohlich T."/>
            <person name="Geiler-Samerotte K.A."/>
            <person name="Gerlach D."/>
            <person name="Hatcher P."/>
            <person name="Jogdeo S."/>
            <person name="Krijgsveld J."/>
            <person name="Kriventseva E.V."/>
            <person name="Kultz D."/>
            <person name="Laforsch C."/>
            <person name="Lindquist E."/>
            <person name="Lopez J."/>
            <person name="Manak J.R."/>
            <person name="Muller J."/>
            <person name="Pangilinan J."/>
            <person name="Patwardhan R.P."/>
            <person name="Pitluck S."/>
            <person name="Pritham E.J."/>
            <person name="Rechtsteiner A."/>
            <person name="Rho M."/>
            <person name="Rogozin I.B."/>
            <person name="Sakarya O."/>
            <person name="Salamov A."/>
            <person name="Schaack S."/>
            <person name="Shapiro H."/>
            <person name="Shiga Y."/>
            <person name="Skalitzky C."/>
            <person name="Smith Z."/>
            <person name="Souvorov A."/>
            <person name="Sung W."/>
            <person name="Tang Z."/>
            <person name="Tsuchiya D."/>
            <person name="Tu H."/>
            <person name="Vos H."/>
            <person name="Wang M."/>
            <person name="Wolf Y.I."/>
            <person name="Yamagata H."/>
            <person name="Yamada T."/>
            <person name="Ye Y."/>
            <person name="Shaw J.R."/>
            <person name="Andrews J."/>
            <person name="Crease T.J."/>
            <person name="Tang H."/>
            <person name="Lucas S.M."/>
            <person name="Robertson H.M."/>
            <person name="Bork P."/>
            <person name="Koonin E.V."/>
            <person name="Zdobnov E.M."/>
            <person name="Grigoriev I.V."/>
            <person name="Lynch M."/>
            <person name="Boore J.L."/>
        </authorList>
    </citation>
    <scope>NUCLEOTIDE SEQUENCE [LARGE SCALE GENOMIC DNA]</scope>
</reference>
<sequence>MSPTRQPVVIPPANQPPREIAPEIAPQPANGELMLWENLPHAEVPEELVRFFFHPNAAPLPQHRMGPFDVCGIYLERPADWAINSCEHRFCGECVEELSQ</sequence>
<name>E9H7A7_DAPPU</name>
<proteinExistence type="predicted"/>
<dbReference type="HOGENOM" id="CLU_2308847_0_0_1"/>
<evidence type="ECO:0000313" key="3">
    <source>
        <dbReference type="Proteomes" id="UP000000305"/>
    </source>
</evidence>
<accession>E9H7A7</accession>
<dbReference type="Proteomes" id="UP000000305">
    <property type="component" value="Unassembled WGS sequence"/>
</dbReference>
<evidence type="ECO:0000313" key="2">
    <source>
        <dbReference type="EMBL" id="EFX72401.1"/>
    </source>
</evidence>
<keyword evidence="3" id="KW-1185">Reference proteome</keyword>
<gene>
    <name evidence="2" type="ORF">DAPPUDRAFT_254546</name>
</gene>